<dbReference type="Proteomes" id="UP000308365">
    <property type="component" value="Unassembled WGS sequence"/>
</dbReference>
<accession>A0A4U1EQK8</accession>
<evidence type="ECO:0000313" key="6">
    <source>
        <dbReference type="Proteomes" id="UP000308365"/>
    </source>
</evidence>
<dbReference type="GO" id="GO:0008198">
    <property type="term" value="F:ferrous iron binding"/>
    <property type="evidence" value="ECO:0007669"/>
    <property type="project" value="TreeGrafter"/>
</dbReference>
<dbReference type="GO" id="GO:0006879">
    <property type="term" value="P:intracellular iron ion homeostasis"/>
    <property type="evidence" value="ECO:0007669"/>
    <property type="project" value="InterPro"/>
</dbReference>
<dbReference type="InterPro" id="IPR009078">
    <property type="entry name" value="Ferritin-like_SF"/>
</dbReference>
<comment type="function">
    <text evidence="3">Stores iron in a soluble, non-toxic, readily available form. Important for iron homeostasis. Iron is taken up in the ferrous form and deposited as ferric hydroxides after oxidation. Also plays a role in delivery of iron to cells. Mediates iron uptake in capsule cells of the developing kidney. Delivery to lysosomes by the cargo receptor NCOA4 for autophagic degradation and release or iron.</text>
</comment>
<dbReference type="SUPFAM" id="SSF47240">
    <property type="entry name" value="Ferritin-like"/>
    <property type="match status" value="1"/>
</dbReference>
<dbReference type="AlphaFoldDB" id="A0A4U1EQK8"/>
<dbReference type="EMBL" id="RWIC01000946">
    <property type="protein sequence ID" value="TKC38758.1"/>
    <property type="molecule type" value="Genomic_DNA"/>
</dbReference>
<dbReference type="PANTHER" id="PTHR11431:SF47">
    <property type="entry name" value="FERRITIN LIGHT CHAIN"/>
    <property type="match status" value="1"/>
</dbReference>
<proteinExistence type="predicted"/>
<organism evidence="5 6">
    <name type="scientific">Monodon monoceros</name>
    <name type="common">Narwhal</name>
    <name type="synonym">Ceratodon monodon</name>
    <dbReference type="NCBI Taxonomy" id="40151"/>
    <lineage>
        <taxon>Eukaryota</taxon>
        <taxon>Metazoa</taxon>
        <taxon>Chordata</taxon>
        <taxon>Craniata</taxon>
        <taxon>Vertebrata</taxon>
        <taxon>Euteleostomi</taxon>
        <taxon>Mammalia</taxon>
        <taxon>Eutheria</taxon>
        <taxon>Laurasiatheria</taxon>
        <taxon>Artiodactyla</taxon>
        <taxon>Whippomorpha</taxon>
        <taxon>Cetacea</taxon>
        <taxon>Odontoceti</taxon>
        <taxon>Monodontidae</taxon>
        <taxon>Monodon</taxon>
    </lineage>
</organism>
<evidence type="ECO:0000256" key="3">
    <source>
        <dbReference type="ARBA" id="ARBA00045578"/>
    </source>
</evidence>
<comment type="caution">
    <text evidence="5">The sequence shown here is derived from an EMBL/GenBank/DDBJ whole genome shotgun (WGS) entry which is preliminary data.</text>
</comment>
<evidence type="ECO:0000256" key="4">
    <source>
        <dbReference type="ARBA" id="ARBA00047045"/>
    </source>
</evidence>
<reference evidence="6" key="1">
    <citation type="journal article" date="2019" name="IScience">
        <title>Narwhal Genome Reveals Long-Term Low Genetic Diversity despite Current Large Abundance Size.</title>
        <authorList>
            <person name="Westbury M.V."/>
            <person name="Petersen B."/>
            <person name="Garde E."/>
            <person name="Heide-Jorgensen M.P."/>
            <person name="Lorenzen E.D."/>
        </authorList>
    </citation>
    <scope>NUCLEOTIDE SEQUENCE [LARGE SCALE GENOMIC DNA]</scope>
</reference>
<sequence>MAEEKREGVQRLLKMQNQRGGCALFQDVQKQSRDEWGETQGAGEVTVLMAKNPSLALLERHAVGSACRPRL</sequence>
<dbReference type="Gene3D" id="1.20.1260.10">
    <property type="match status" value="1"/>
</dbReference>
<evidence type="ECO:0000256" key="2">
    <source>
        <dbReference type="ARBA" id="ARBA00044942"/>
    </source>
</evidence>
<protein>
    <recommendedName>
        <fullName evidence="1">Ferritin light chain</fullName>
    </recommendedName>
</protein>
<dbReference type="GO" id="GO:0006826">
    <property type="term" value="P:iron ion transport"/>
    <property type="evidence" value="ECO:0007669"/>
    <property type="project" value="InterPro"/>
</dbReference>
<name>A0A4U1EQK8_MONMO</name>
<dbReference type="InterPro" id="IPR012347">
    <property type="entry name" value="Ferritin-like"/>
</dbReference>
<evidence type="ECO:0000256" key="1">
    <source>
        <dbReference type="ARBA" id="ARBA00040044"/>
    </source>
</evidence>
<dbReference type="GO" id="GO:0008199">
    <property type="term" value="F:ferric iron binding"/>
    <property type="evidence" value="ECO:0007669"/>
    <property type="project" value="InterPro"/>
</dbReference>
<comment type="subunit">
    <text evidence="4">Oligomer of 24 subunits. There are two types of subunits: L (light) chain and H (heavy) chain. The major chain can be light or heavy, depending on the species and tissue type. The functional molecule forms a roughly spherical shell with a diameter of 12 nm and contains a central cavity into which the insoluble mineral iron core is deposited. Interacts with NCOA4.</text>
</comment>
<evidence type="ECO:0000313" key="5">
    <source>
        <dbReference type="EMBL" id="TKC38758.1"/>
    </source>
</evidence>
<comment type="subcellular location">
    <subcellularLocation>
        <location evidence="2">Autolysosome</location>
    </subcellularLocation>
</comment>
<gene>
    <name evidence="5" type="ORF">EI555_020189</name>
</gene>
<dbReference type="PANTHER" id="PTHR11431">
    <property type="entry name" value="FERRITIN"/>
    <property type="match status" value="1"/>
</dbReference>
<dbReference type="GO" id="GO:0044754">
    <property type="term" value="C:autolysosome"/>
    <property type="evidence" value="ECO:0007669"/>
    <property type="project" value="UniProtKB-SubCell"/>
</dbReference>
<dbReference type="InterPro" id="IPR001519">
    <property type="entry name" value="Ferritin"/>
</dbReference>